<keyword evidence="6 8" id="KW-1133">Transmembrane helix</keyword>
<dbReference type="InterPro" id="IPR052017">
    <property type="entry name" value="TSUP"/>
</dbReference>
<reference evidence="9" key="1">
    <citation type="submission" date="2020-10" db="EMBL/GenBank/DDBJ databases">
        <authorList>
            <person name="Gilroy R."/>
        </authorList>
    </citation>
    <scope>NUCLEOTIDE SEQUENCE</scope>
    <source>
        <strain evidence="9">ChiSxjej2B14-6234</strain>
    </source>
</reference>
<dbReference type="GO" id="GO:0005886">
    <property type="term" value="C:plasma membrane"/>
    <property type="evidence" value="ECO:0007669"/>
    <property type="project" value="UniProtKB-SubCell"/>
</dbReference>
<feature type="transmembrane region" description="Helical" evidence="8">
    <location>
        <begin position="122"/>
        <end position="149"/>
    </location>
</feature>
<keyword evidence="5 8" id="KW-0812">Transmembrane</keyword>
<evidence type="ECO:0000256" key="2">
    <source>
        <dbReference type="ARBA" id="ARBA00009142"/>
    </source>
</evidence>
<dbReference type="InterPro" id="IPR002781">
    <property type="entry name" value="TM_pro_TauE-like"/>
</dbReference>
<dbReference type="AlphaFoldDB" id="A0A9D1CQX7"/>
<dbReference type="PANTHER" id="PTHR30269">
    <property type="entry name" value="TRANSMEMBRANE PROTEIN YFCA"/>
    <property type="match status" value="1"/>
</dbReference>
<sequence length="238" mass="25330">MLPWIIAALCAYFVKGLCGFANTLVFTTILSFSTSNALISPVELLLGFPTNAILAWHERASLERRVWLPLAALVVAGSIPGAIFLKNADTNAVKILFGVVIVAVGLEMLLRELRPRHGRGSGLILTLIGLLSGLLCGLYGVGALLSAYIGRVTRDSHAFKANMCMVFVVENALRAGMYAALGILTADVVRSALPLFPFMLAGLLLGMRSGSLLNERTVRRLVIVALIISGAALIVNSL</sequence>
<dbReference type="Proteomes" id="UP000886887">
    <property type="component" value="Unassembled WGS sequence"/>
</dbReference>
<organism evidence="9 10">
    <name type="scientific">Candidatus Onthenecus intestinigallinarum</name>
    <dbReference type="NCBI Taxonomy" id="2840875"/>
    <lineage>
        <taxon>Bacteria</taxon>
        <taxon>Bacillati</taxon>
        <taxon>Bacillota</taxon>
        <taxon>Clostridia</taxon>
        <taxon>Eubacteriales</taxon>
        <taxon>Candidatus Onthenecus</taxon>
    </lineage>
</organism>
<evidence type="ECO:0000256" key="4">
    <source>
        <dbReference type="ARBA" id="ARBA00022475"/>
    </source>
</evidence>
<evidence type="ECO:0000256" key="6">
    <source>
        <dbReference type="ARBA" id="ARBA00022989"/>
    </source>
</evidence>
<feature type="transmembrane region" description="Helical" evidence="8">
    <location>
        <begin position="66"/>
        <end position="85"/>
    </location>
</feature>
<name>A0A9D1CQX7_9FIRM</name>
<gene>
    <name evidence="9" type="ORF">IAB73_01705</name>
</gene>
<proteinExistence type="inferred from homology"/>
<feature type="transmembrane region" description="Helical" evidence="8">
    <location>
        <begin position="177"/>
        <end position="205"/>
    </location>
</feature>
<evidence type="ECO:0000313" key="9">
    <source>
        <dbReference type="EMBL" id="HIQ70909.1"/>
    </source>
</evidence>
<accession>A0A9D1CQX7</accession>
<dbReference type="PANTHER" id="PTHR30269:SF37">
    <property type="entry name" value="MEMBRANE TRANSPORTER PROTEIN"/>
    <property type="match status" value="1"/>
</dbReference>
<evidence type="ECO:0000256" key="7">
    <source>
        <dbReference type="ARBA" id="ARBA00023136"/>
    </source>
</evidence>
<feature type="transmembrane region" description="Helical" evidence="8">
    <location>
        <begin position="12"/>
        <end position="32"/>
    </location>
</feature>
<evidence type="ECO:0000256" key="5">
    <source>
        <dbReference type="ARBA" id="ARBA00022692"/>
    </source>
</evidence>
<dbReference type="Pfam" id="PF01925">
    <property type="entry name" value="TauE"/>
    <property type="match status" value="1"/>
</dbReference>
<feature type="transmembrane region" description="Helical" evidence="8">
    <location>
        <begin position="217"/>
        <end position="235"/>
    </location>
</feature>
<reference evidence="9" key="2">
    <citation type="journal article" date="2021" name="PeerJ">
        <title>Extensive microbial diversity within the chicken gut microbiome revealed by metagenomics and culture.</title>
        <authorList>
            <person name="Gilroy R."/>
            <person name="Ravi A."/>
            <person name="Getino M."/>
            <person name="Pursley I."/>
            <person name="Horton D.L."/>
            <person name="Alikhan N.F."/>
            <person name="Baker D."/>
            <person name="Gharbi K."/>
            <person name="Hall N."/>
            <person name="Watson M."/>
            <person name="Adriaenssens E.M."/>
            <person name="Foster-Nyarko E."/>
            <person name="Jarju S."/>
            <person name="Secka A."/>
            <person name="Antonio M."/>
            <person name="Oren A."/>
            <person name="Chaudhuri R.R."/>
            <person name="La Ragione R."/>
            <person name="Hildebrand F."/>
            <person name="Pallen M.J."/>
        </authorList>
    </citation>
    <scope>NUCLEOTIDE SEQUENCE</scope>
    <source>
        <strain evidence="9">ChiSxjej2B14-6234</strain>
    </source>
</reference>
<evidence type="ECO:0000313" key="10">
    <source>
        <dbReference type="Proteomes" id="UP000886887"/>
    </source>
</evidence>
<dbReference type="EMBL" id="DVFJ01000006">
    <property type="protein sequence ID" value="HIQ70909.1"/>
    <property type="molecule type" value="Genomic_DNA"/>
</dbReference>
<evidence type="ECO:0000256" key="1">
    <source>
        <dbReference type="ARBA" id="ARBA00004651"/>
    </source>
</evidence>
<keyword evidence="7 8" id="KW-0472">Membrane</keyword>
<feature type="transmembrane region" description="Helical" evidence="8">
    <location>
        <begin position="91"/>
        <end position="110"/>
    </location>
</feature>
<comment type="caution">
    <text evidence="9">The sequence shown here is derived from an EMBL/GenBank/DDBJ whole genome shotgun (WGS) entry which is preliminary data.</text>
</comment>
<keyword evidence="4 8" id="KW-1003">Cell membrane</keyword>
<protein>
    <recommendedName>
        <fullName evidence="8">Probable membrane transporter protein</fullName>
    </recommendedName>
</protein>
<evidence type="ECO:0000256" key="8">
    <source>
        <dbReference type="RuleBase" id="RU363041"/>
    </source>
</evidence>
<comment type="subcellular location">
    <subcellularLocation>
        <location evidence="1 8">Cell membrane</location>
        <topology evidence="1 8">Multi-pass membrane protein</topology>
    </subcellularLocation>
</comment>
<comment type="similarity">
    <text evidence="2 8">Belongs to the 4-toluene sulfonate uptake permease (TSUP) (TC 2.A.102) family.</text>
</comment>
<evidence type="ECO:0000256" key="3">
    <source>
        <dbReference type="ARBA" id="ARBA00022448"/>
    </source>
</evidence>
<keyword evidence="3" id="KW-0813">Transport</keyword>